<reference evidence="2" key="2">
    <citation type="submission" date="2013-10" db="EMBL/GenBank/DDBJ databases">
        <authorList>
            <person name="Aslett M."/>
        </authorList>
    </citation>
    <scope>NUCLEOTIDE SEQUENCE [LARGE SCALE GENOMIC DNA]</scope>
    <source>
        <strain evidence="2">Houghton</strain>
    </source>
</reference>
<gene>
    <name evidence="2" type="ORF">EBH_0073210</name>
</gene>
<keyword evidence="2" id="KW-0540">Nuclease</keyword>
<dbReference type="EMBL" id="HG710750">
    <property type="protein sequence ID" value="CDJ47511.1"/>
    <property type="molecule type" value="Genomic_DNA"/>
</dbReference>
<keyword evidence="2" id="KW-0269">Exonuclease</keyword>
<evidence type="ECO:0000313" key="2">
    <source>
        <dbReference type="EMBL" id="CDJ47511.1"/>
    </source>
</evidence>
<keyword evidence="2" id="KW-0255">Endonuclease</keyword>
<protein>
    <submittedName>
        <fullName evidence="2">Endonuclease/exonuclease/phosphatase domain-containing protein, putative</fullName>
    </submittedName>
</protein>
<proteinExistence type="predicted"/>
<dbReference type="GO" id="GO:0004527">
    <property type="term" value="F:exonuclease activity"/>
    <property type="evidence" value="ECO:0007669"/>
    <property type="project" value="UniProtKB-KW"/>
</dbReference>
<sequence>MPPFSPSTQTGKTPLLTLGIRIIWRKRQKQSLLLQRPQQQQQREQQKQQQEQQQEQQEQQQQEGRVVRTLPGVSLEAVEAEGGLLSAFFPSDHLPIAADLMVKNE</sequence>
<feature type="region of interest" description="Disordered" evidence="1">
    <location>
        <begin position="34"/>
        <end position="66"/>
    </location>
</feature>
<evidence type="ECO:0000313" key="3">
    <source>
        <dbReference type="Proteomes" id="UP000030750"/>
    </source>
</evidence>
<feature type="compositionally biased region" description="Low complexity" evidence="1">
    <location>
        <begin position="34"/>
        <end position="63"/>
    </location>
</feature>
<evidence type="ECO:0000256" key="1">
    <source>
        <dbReference type="SAM" id="MobiDB-lite"/>
    </source>
</evidence>
<dbReference type="GO" id="GO:0004519">
    <property type="term" value="F:endonuclease activity"/>
    <property type="evidence" value="ECO:0007669"/>
    <property type="project" value="UniProtKB-KW"/>
</dbReference>
<dbReference type="Proteomes" id="UP000030750">
    <property type="component" value="Unassembled WGS sequence"/>
</dbReference>
<name>U6LBH4_9EIME</name>
<reference evidence="2" key="1">
    <citation type="submission" date="2013-10" db="EMBL/GenBank/DDBJ databases">
        <title>Genomic analysis of the causative agents of coccidiosis in chickens.</title>
        <authorList>
            <person name="Reid A.J."/>
            <person name="Blake D."/>
            <person name="Billington K."/>
            <person name="Browne H."/>
            <person name="Dunn M."/>
            <person name="Hung S."/>
            <person name="Kawahara F."/>
            <person name="Miranda-Saavedra D."/>
            <person name="Mourier T."/>
            <person name="Nagra H."/>
            <person name="Otto T.D."/>
            <person name="Rawlings N."/>
            <person name="Sanchez A."/>
            <person name="Sanders M."/>
            <person name="Subramaniam C."/>
            <person name="Tay Y."/>
            <person name="Dear P."/>
            <person name="Doerig C."/>
            <person name="Gruber A."/>
            <person name="Parkinson J."/>
            <person name="Shirley M."/>
            <person name="Wan K.L."/>
            <person name="Berriman M."/>
            <person name="Tomley F."/>
            <person name="Pain A."/>
        </authorList>
    </citation>
    <scope>NUCLEOTIDE SEQUENCE [LARGE SCALE GENOMIC DNA]</scope>
    <source>
        <strain evidence="2">Houghton</strain>
    </source>
</reference>
<dbReference type="OrthoDB" id="332064at2759"/>
<keyword evidence="2" id="KW-0378">Hydrolase</keyword>
<dbReference type="VEuPathDB" id="ToxoDB:EBH_0073210"/>
<keyword evidence="3" id="KW-1185">Reference proteome</keyword>
<dbReference type="AlphaFoldDB" id="U6LBH4"/>
<organism evidence="2 3">
    <name type="scientific">Eimeria brunetti</name>
    <dbReference type="NCBI Taxonomy" id="51314"/>
    <lineage>
        <taxon>Eukaryota</taxon>
        <taxon>Sar</taxon>
        <taxon>Alveolata</taxon>
        <taxon>Apicomplexa</taxon>
        <taxon>Conoidasida</taxon>
        <taxon>Coccidia</taxon>
        <taxon>Eucoccidiorida</taxon>
        <taxon>Eimeriorina</taxon>
        <taxon>Eimeriidae</taxon>
        <taxon>Eimeria</taxon>
    </lineage>
</organism>
<accession>U6LBH4</accession>